<evidence type="ECO:0000256" key="1">
    <source>
        <dbReference type="SAM" id="SignalP"/>
    </source>
</evidence>
<organism evidence="2 3">
    <name type="scientific">Oikopleura dioica</name>
    <name type="common">Tunicate</name>
    <dbReference type="NCBI Taxonomy" id="34765"/>
    <lineage>
        <taxon>Eukaryota</taxon>
        <taxon>Metazoa</taxon>
        <taxon>Chordata</taxon>
        <taxon>Tunicata</taxon>
        <taxon>Appendicularia</taxon>
        <taxon>Copelata</taxon>
        <taxon>Oikopleuridae</taxon>
        <taxon>Oikopleura</taxon>
    </lineage>
</organism>
<reference evidence="2 3" key="1">
    <citation type="submission" date="2021-04" db="EMBL/GenBank/DDBJ databases">
        <authorList>
            <person name="Bliznina A."/>
        </authorList>
    </citation>
    <scope>NUCLEOTIDE SEQUENCE [LARGE SCALE GENOMIC DNA]</scope>
</reference>
<gene>
    <name evidence="2" type="ORF">OKIOD_LOCUS17165</name>
</gene>
<proteinExistence type="predicted"/>
<accession>A0ABN7TGU0</accession>
<evidence type="ECO:0000313" key="2">
    <source>
        <dbReference type="EMBL" id="CAG5114341.1"/>
    </source>
</evidence>
<dbReference type="EMBL" id="OU015567">
    <property type="protein sequence ID" value="CAG5114341.1"/>
    <property type="molecule type" value="Genomic_DNA"/>
</dbReference>
<dbReference type="Proteomes" id="UP001158576">
    <property type="component" value="Chromosome 2"/>
</dbReference>
<keyword evidence="3" id="KW-1185">Reference proteome</keyword>
<protein>
    <submittedName>
        <fullName evidence="2">Oidioi.mRNA.OKI2018_I69.chr2.g8400.t1.cds</fullName>
    </submittedName>
</protein>
<feature type="signal peptide" evidence="1">
    <location>
        <begin position="1"/>
        <end position="16"/>
    </location>
</feature>
<keyword evidence="1" id="KW-0732">Signal</keyword>
<evidence type="ECO:0000313" key="3">
    <source>
        <dbReference type="Proteomes" id="UP001158576"/>
    </source>
</evidence>
<name>A0ABN7TGU0_OIKDI</name>
<feature type="chain" id="PRO_5045708213" evidence="1">
    <location>
        <begin position="17"/>
        <end position="154"/>
    </location>
</feature>
<sequence>MKFFNALAFFAGSISARSSGAPGYTPILQNLKPGGPHARLWATKEEFGPAHHHISFGYDESSGEVVFVNGDNDAKTFKGLLLRLTGAEFNGIPGGFKGYPHQSNYLTHSSPALKSTADVRFPISCNPGDSVKVEATMAIKINEFFFDLVGEFQC</sequence>